<evidence type="ECO:0000256" key="3">
    <source>
        <dbReference type="ARBA" id="ARBA00022679"/>
    </source>
</evidence>
<evidence type="ECO:0000313" key="5">
    <source>
        <dbReference type="EMBL" id="MCG2633014.1"/>
    </source>
</evidence>
<dbReference type="EMBL" id="JAKLTY010000058">
    <property type="protein sequence ID" value="MCG2633014.1"/>
    <property type="molecule type" value="Genomic_DNA"/>
</dbReference>
<dbReference type="InterPro" id="IPR028098">
    <property type="entry name" value="Glyco_trans_4-like_N"/>
</dbReference>
<dbReference type="RefSeq" id="WP_237892130.1">
    <property type="nucleotide sequence ID" value="NZ_JAKLTY010000058.1"/>
</dbReference>
<dbReference type="Gene3D" id="3.40.50.11090">
    <property type="match status" value="1"/>
</dbReference>
<reference evidence="5" key="1">
    <citation type="submission" date="2022-01" db="EMBL/GenBank/DDBJ databases">
        <title>Genome sequnece data of strain Bradyrhizobium sp. nov.</title>
        <authorList>
            <person name="Zhang J."/>
        </authorList>
    </citation>
    <scope>NUCLEOTIDE SEQUENCE</scope>
    <source>
        <strain evidence="5">WYCCWR 13023</strain>
    </source>
</reference>
<dbReference type="Gene3D" id="3.40.50.2000">
    <property type="entry name" value="Glycogen Phosphorylase B"/>
    <property type="match status" value="1"/>
</dbReference>
<gene>
    <name evidence="5" type="ORF">L6654_41355</name>
</gene>
<keyword evidence="3" id="KW-0808">Transferase</keyword>
<dbReference type="AlphaFoldDB" id="A0A9X1UF11"/>
<proteinExistence type="inferred from homology"/>
<dbReference type="Pfam" id="PF13439">
    <property type="entry name" value="Glyco_transf_4"/>
    <property type="match status" value="1"/>
</dbReference>
<organism evidence="5 6">
    <name type="scientific">Bradyrhizobium zhengyangense</name>
    <dbReference type="NCBI Taxonomy" id="2911009"/>
    <lineage>
        <taxon>Bacteria</taxon>
        <taxon>Pseudomonadati</taxon>
        <taxon>Pseudomonadota</taxon>
        <taxon>Alphaproteobacteria</taxon>
        <taxon>Hyphomicrobiales</taxon>
        <taxon>Nitrobacteraceae</taxon>
        <taxon>Bradyrhizobium</taxon>
    </lineage>
</organism>
<evidence type="ECO:0000256" key="1">
    <source>
        <dbReference type="ARBA" id="ARBA00009481"/>
    </source>
</evidence>
<evidence type="ECO:0000259" key="4">
    <source>
        <dbReference type="Pfam" id="PF13439"/>
    </source>
</evidence>
<dbReference type="GO" id="GO:0016757">
    <property type="term" value="F:glycosyltransferase activity"/>
    <property type="evidence" value="ECO:0007669"/>
    <property type="project" value="UniProtKB-KW"/>
</dbReference>
<dbReference type="PANTHER" id="PTHR12526">
    <property type="entry name" value="GLYCOSYLTRANSFERASE"/>
    <property type="match status" value="1"/>
</dbReference>
<keyword evidence="2" id="KW-0328">Glycosyltransferase</keyword>
<dbReference type="CDD" id="cd03801">
    <property type="entry name" value="GT4_PimA-like"/>
    <property type="match status" value="1"/>
</dbReference>
<dbReference type="Proteomes" id="UP001139054">
    <property type="component" value="Unassembled WGS sequence"/>
</dbReference>
<accession>A0A9X1UF11</accession>
<protein>
    <submittedName>
        <fullName evidence="5">Glycosyltransferase family 4 protein</fullName>
    </submittedName>
</protein>
<name>A0A9X1UF11_9BRAD</name>
<comment type="similarity">
    <text evidence="1">Belongs to the glycosyltransferase group 1 family. Glycosyltransferase 4 subfamily.</text>
</comment>
<dbReference type="PANTHER" id="PTHR12526:SF640">
    <property type="entry name" value="COLANIC ACID BIOSYNTHESIS GLYCOSYLTRANSFERASE WCAL-RELATED"/>
    <property type="match status" value="1"/>
</dbReference>
<evidence type="ECO:0000256" key="2">
    <source>
        <dbReference type="ARBA" id="ARBA00022676"/>
    </source>
</evidence>
<sequence length="359" mass="40592">MRITFVIPKDDLAGGIRVVSIYAERLTRRGHDVVVVVPADNRPSLPTKIRSFMAGRGWPKVSGPGPSYFSSHPTRLLKLDCARPVTEADVPDADVIVATWWETAEWISQFAPSKGKKVYFIQHHEVFAHLPIERARKTYRLPFKKVVISRWLQDIMRDQYGDRDVALIPNSVDTRQFFSEPRLKQSVPSVGFVYSRVEFKGADVILEALSKVRQEAPQLRVLAFGAELPVPERPLPAWVEFKYRPAQDEMRKIYSSCDVWLCGSRSEGFYLPMLEAMACRCPVVSTKVGGPIDNIEDGTNGYLANIEDAAALAARTLQVLRLNELDWETMSQAALSTAEKYTWDDATDSLEIVFRQLCQ</sequence>
<comment type="caution">
    <text evidence="5">The sequence shown here is derived from an EMBL/GenBank/DDBJ whole genome shotgun (WGS) entry which is preliminary data.</text>
</comment>
<evidence type="ECO:0000313" key="6">
    <source>
        <dbReference type="Proteomes" id="UP001139054"/>
    </source>
</evidence>
<dbReference type="SUPFAM" id="SSF53756">
    <property type="entry name" value="UDP-Glycosyltransferase/glycogen phosphorylase"/>
    <property type="match status" value="1"/>
</dbReference>
<feature type="domain" description="Glycosyltransferase subfamily 4-like N-terminal" evidence="4">
    <location>
        <begin position="17"/>
        <end position="175"/>
    </location>
</feature>
<dbReference type="Pfam" id="PF13692">
    <property type="entry name" value="Glyco_trans_1_4"/>
    <property type="match status" value="1"/>
</dbReference>